<evidence type="ECO:0000313" key="2">
    <source>
        <dbReference type="Proteomes" id="UP001276659"/>
    </source>
</evidence>
<dbReference type="EMBL" id="JASNWA010000003">
    <property type="protein sequence ID" value="KAK3178383.1"/>
    <property type="molecule type" value="Genomic_DNA"/>
</dbReference>
<comment type="caution">
    <text evidence="1">The sequence shown here is derived from an EMBL/GenBank/DDBJ whole genome shotgun (WGS) entry which is preliminary data.</text>
</comment>
<evidence type="ECO:0000313" key="1">
    <source>
        <dbReference type="EMBL" id="KAK3178383.1"/>
    </source>
</evidence>
<reference evidence="1" key="1">
    <citation type="submission" date="2022-11" db="EMBL/GenBank/DDBJ databases">
        <title>Chromosomal genome sequence assembly and mating type (MAT) locus characterization of the leprose asexual lichenized fungus Lepraria neglecta (Nyl.) Erichsen.</title>
        <authorList>
            <person name="Allen J.L."/>
            <person name="Pfeffer B."/>
        </authorList>
    </citation>
    <scope>NUCLEOTIDE SEQUENCE</scope>
    <source>
        <strain evidence="1">Allen 5258</strain>
    </source>
</reference>
<gene>
    <name evidence="1" type="ORF">OEA41_000518</name>
</gene>
<dbReference type="Gene3D" id="3.40.50.1460">
    <property type="match status" value="1"/>
</dbReference>
<organism evidence="1 2">
    <name type="scientific">Lepraria neglecta</name>
    <dbReference type="NCBI Taxonomy" id="209136"/>
    <lineage>
        <taxon>Eukaryota</taxon>
        <taxon>Fungi</taxon>
        <taxon>Dikarya</taxon>
        <taxon>Ascomycota</taxon>
        <taxon>Pezizomycotina</taxon>
        <taxon>Lecanoromycetes</taxon>
        <taxon>OSLEUM clade</taxon>
        <taxon>Lecanoromycetidae</taxon>
        <taxon>Lecanorales</taxon>
        <taxon>Lecanorineae</taxon>
        <taxon>Stereocaulaceae</taxon>
        <taxon>Lepraria</taxon>
    </lineage>
</organism>
<keyword evidence="2" id="KW-1185">Reference proteome</keyword>
<proteinExistence type="predicted"/>
<accession>A0AAD9ZGQ4</accession>
<sequence>MSGPSRYKFSHDEDPNDPHALRKRLAKLEIGKPETSGGYVHDDSNKNVVYEQFNIHTPPDVTQKTRIVAILGIDPAKAQPDKDGWLVSDFLAFWHLLHGLTDKQSWFHALDLKALVDTHEQYLHGNPYKSRKVVLDKDILERVQSGPNALQKIKFDQNNMKRTFMRQVKEDCQAAEKAGEHVLLLMFGHGVHKLNGIELGEGYAKVLKFKEFQSALSKTTAKVTLLTTHCYAGGWTCNPDINISAMTAAGKDRPSLSWRFSGSSGRACGSMFTTTVIEKLMRDSAAKNKKLDDPETDEQEESIAELSKVVHEILLSDVDRRGQVHDMTFRAQDDTWSMCWRERTGIPLGRFEERWNQLPDHDADATLLPGDPFNRDPHVTDEQRARYLEKEKLDKEQNCQDSRPEFGRYEAVGSALGKRKPSTLFGGSLESMIRLVSVRGAEYLNCYKGNDDTGDDGALHNMIRLIQSGQITEQPRVQEVLNAIEYRMNQMSTADEYLNVMDVPAPDGQQCHEYDTNKVLDQVGEKKYCSIQQMIFDRDILFPEPMQQGRPFNKGTKYLIAAFHHANMPKDTVAEKLKELIAFLDRNLEQEVESLKRDPEVRKKRQRVYRAFGKAWDSVSPTKRRSRGLSLTGAA</sequence>
<dbReference type="AlphaFoldDB" id="A0AAD9ZGQ4"/>
<protein>
    <submittedName>
        <fullName evidence="1">Uncharacterized protein</fullName>
    </submittedName>
</protein>
<dbReference type="Proteomes" id="UP001276659">
    <property type="component" value="Unassembled WGS sequence"/>
</dbReference>
<name>A0AAD9ZGQ4_9LECA</name>